<protein>
    <submittedName>
        <fullName evidence="1">Uncharacterized protein</fullName>
    </submittedName>
</protein>
<evidence type="ECO:0000313" key="2">
    <source>
        <dbReference type="Proteomes" id="UP000176988"/>
    </source>
</evidence>
<name>A0A1F7WET4_9BACT</name>
<evidence type="ECO:0000313" key="1">
    <source>
        <dbReference type="EMBL" id="OGM01342.1"/>
    </source>
</evidence>
<comment type="caution">
    <text evidence="1">The sequence shown here is derived from an EMBL/GenBank/DDBJ whole genome shotgun (WGS) entry which is preliminary data.</text>
</comment>
<accession>A0A1F7WET4</accession>
<dbReference type="EMBL" id="MGFG01000009">
    <property type="protein sequence ID" value="OGM01342.1"/>
    <property type="molecule type" value="Genomic_DNA"/>
</dbReference>
<gene>
    <name evidence="1" type="ORF">A2480_02100</name>
</gene>
<sequence>MNEQDVGQIVVGTIESSGITKPFHETVVASISGANPGQMSMLADLLLETDIPGNHKAIMSAWRQRCTALSITDRRLLSAADGLLERHRTHLHRQAQGWSMNDISEQVSLFQGLITDSGLEDSERTIEMKVCLAQLKVAIDKVLAAFSSP</sequence>
<proteinExistence type="predicted"/>
<dbReference type="AlphaFoldDB" id="A0A1F7WET4"/>
<reference evidence="1 2" key="1">
    <citation type="journal article" date="2016" name="Nat. Commun.">
        <title>Thousands of microbial genomes shed light on interconnected biogeochemical processes in an aquifer system.</title>
        <authorList>
            <person name="Anantharaman K."/>
            <person name="Brown C.T."/>
            <person name="Hug L.A."/>
            <person name="Sharon I."/>
            <person name="Castelle C.J."/>
            <person name="Probst A.J."/>
            <person name="Thomas B.C."/>
            <person name="Singh A."/>
            <person name="Wilkins M.J."/>
            <person name="Karaoz U."/>
            <person name="Brodie E.L."/>
            <person name="Williams K.H."/>
            <person name="Hubbard S.S."/>
            <person name="Banfield J.F."/>
        </authorList>
    </citation>
    <scope>NUCLEOTIDE SEQUENCE [LARGE SCALE GENOMIC DNA]</scope>
</reference>
<organism evidence="1 2">
    <name type="scientific">Candidatus Uhrbacteria bacterium RIFOXYC2_FULL_47_19</name>
    <dbReference type="NCBI Taxonomy" id="1802424"/>
    <lineage>
        <taxon>Bacteria</taxon>
        <taxon>Candidatus Uhriibacteriota</taxon>
    </lineage>
</organism>
<dbReference type="Proteomes" id="UP000176988">
    <property type="component" value="Unassembled WGS sequence"/>
</dbReference>